<comment type="caution">
    <text evidence="3">The sequence shown here is derived from an EMBL/GenBank/DDBJ whole genome shotgun (WGS) entry which is preliminary data.</text>
</comment>
<evidence type="ECO:0000313" key="3">
    <source>
        <dbReference type="EMBL" id="ETW13208.1"/>
    </source>
</evidence>
<dbReference type="Proteomes" id="UP000019063">
    <property type="component" value="Unassembled WGS sequence"/>
</dbReference>
<feature type="domain" description="Beta-xylosidase C-terminal Concanavalin A-like" evidence="1">
    <location>
        <begin position="304"/>
        <end position="472"/>
    </location>
</feature>
<evidence type="ECO:0008006" key="5">
    <source>
        <dbReference type="Google" id="ProtNLM"/>
    </source>
</evidence>
<reference evidence="3 4" key="1">
    <citation type="journal article" date="2014" name="Antonie Van Leeuwenhoek">
        <title>Roseivivax atlanticus sp. nov., isolated from surface seawater of the Atlantic Ocean.</title>
        <authorList>
            <person name="Li G."/>
            <person name="Lai Q."/>
            <person name="Liu X."/>
            <person name="Sun F."/>
            <person name="Shao Z."/>
        </authorList>
    </citation>
    <scope>NUCLEOTIDE SEQUENCE [LARGE SCALE GENOMIC DNA]</scope>
    <source>
        <strain evidence="3 4">22II-s10s</strain>
    </source>
</reference>
<dbReference type="STRING" id="1379903.ATO8_08351"/>
<organism evidence="3 4">
    <name type="scientific">Roseivivax marinus</name>
    <dbReference type="NCBI Taxonomy" id="1379903"/>
    <lineage>
        <taxon>Bacteria</taxon>
        <taxon>Pseudomonadati</taxon>
        <taxon>Pseudomonadota</taxon>
        <taxon>Alphaproteobacteria</taxon>
        <taxon>Rhodobacterales</taxon>
        <taxon>Roseobacteraceae</taxon>
        <taxon>Roseivivax</taxon>
    </lineage>
</organism>
<evidence type="ECO:0000259" key="1">
    <source>
        <dbReference type="Pfam" id="PF17851"/>
    </source>
</evidence>
<dbReference type="eggNOG" id="COG3506">
    <property type="taxonomic scope" value="Bacteria"/>
</dbReference>
<dbReference type="InterPro" id="IPR041542">
    <property type="entry name" value="GH43_C2"/>
</dbReference>
<feature type="domain" description="Cadherin-like" evidence="2">
    <location>
        <begin position="1409"/>
        <end position="1499"/>
    </location>
</feature>
<dbReference type="eggNOG" id="COG2931">
    <property type="taxonomic scope" value="Bacteria"/>
</dbReference>
<dbReference type="Pfam" id="PF17851">
    <property type="entry name" value="GH43_C2"/>
    <property type="match status" value="3"/>
</dbReference>
<dbReference type="InterPro" id="IPR013320">
    <property type="entry name" value="ConA-like_dom_sf"/>
</dbReference>
<feature type="domain" description="Cadherin-like" evidence="2">
    <location>
        <begin position="806"/>
        <end position="894"/>
    </location>
</feature>
<dbReference type="SUPFAM" id="SSF49899">
    <property type="entry name" value="Concanavalin A-like lectins/glucanases"/>
    <property type="match status" value="5"/>
</dbReference>
<protein>
    <recommendedName>
        <fullName evidence="5">Tandem-95 repeat protein</fullName>
    </recommendedName>
</protein>
<evidence type="ECO:0000259" key="2">
    <source>
        <dbReference type="Pfam" id="PF17892"/>
    </source>
</evidence>
<dbReference type="Gene3D" id="2.60.40.2810">
    <property type="match status" value="2"/>
</dbReference>
<feature type="domain" description="Beta-xylosidase C-terminal Concanavalin A-like" evidence="1">
    <location>
        <begin position="904"/>
        <end position="1074"/>
    </location>
</feature>
<dbReference type="PANTHER" id="PTHR42812">
    <property type="entry name" value="BETA-XYLOSIDASE"/>
    <property type="match status" value="1"/>
</dbReference>
<feature type="domain" description="Beta-xylosidase C-terminal Concanavalin A-like" evidence="1">
    <location>
        <begin position="605"/>
        <end position="775"/>
    </location>
</feature>
<name>W4HLA3_9RHOB</name>
<dbReference type="NCBIfam" id="NF012211">
    <property type="entry name" value="tand_rpt_95"/>
    <property type="match status" value="5"/>
</dbReference>
<dbReference type="PANTHER" id="PTHR42812:SF12">
    <property type="entry name" value="BETA-XYLOSIDASE-RELATED"/>
    <property type="match status" value="1"/>
</dbReference>
<dbReference type="PATRIC" id="fig|1317118.6.peg.1732"/>
<feature type="domain" description="Cadherin-like" evidence="2">
    <location>
        <begin position="1116"/>
        <end position="1198"/>
    </location>
</feature>
<gene>
    <name evidence="3" type="ORF">ATO8_08351</name>
</gene>
<sequence length="1952" mass="207721">MAFSDDFSGALLADGWSVEGPATISSGLGGDGTDAWFELTTSTQNHDIWNTNRAARVMQDVADEDFSLEARFLSTPTQRYQMQGYLVEQDAQNWLRFDTYSNGSTLYAFAAITENGSSRAAFSAAIPAGSAPYLRLERAGDTYTFSYSQDGATWTTAGSLTNAMTVTSAGVFAGSSGSAGSYTARIDYVESADDPIAAEDGVSAPPQPMDDALATPEDTALILTPADLLGNDSDPDGDPLTLISVGAPAQGTVTDNGDGTWTYQPATGYVGDDSFAYTVTDGTTEVDATVIVTVGTLPPPTFASDDFHAATLAPDWSVILPSGSSQGLAVEGADSVLTLTTGSGNHDIWNTNRAARAMQEMSDEDFALEARFLSTPSARYQMQGYVVEQDAQNWLRFDTYSDGNKLYAFAAITENGSSRAAFSVAIPEGAAPFLRLERVGDTYTFAYSQDGTTWTTAGSLTNAMAVSSAGVFAGSAGTAGSYTARIDYVESAADPIFTEDGISAPPEAVDDALATPEDTALILTAADLLGNDSDPDGDPLTLVSFGTPGHGTLTDNGDGTYTYQPAAGYTGMDAVSYTISDGTSEASATLVLTVGTPPPPAFLPDDFHDGVLGPEWTRITPDGTALAFATSGPDSVLVLSTREGNHDIWNTNQAARIMQEVSDEDFGLEARFLSTPFQRFQMQGFVVEQDAQNWLRFDTYSDGAALYAFAAITVNGKSSTAFRTTLPEGTAPFLRVERSGDTFTMLTSLDGETWREAGSFVHAMQVTQMGVFAGSTGGAMGHTVEVDYVQTDARPALTEDGITGPPAATDDDISTPADTAIELTAKDLTGNDSDPDGDTLTITGVTMPSNGTLVANGSGGFTYTPNAGYNGYDAFDYTVSDGTNTDTATVRLTVGTPPPPAFGSDDFHTDALDFGWTLTLPEGTSQGLGGDADDAFLTLQTGPGNYDLWGNTRNAATAMQVVGNTDMTLEARFLDQPTERHQMQGFLFEADETNWMRFDLYSDGSRLYAFAAVTEDGRTSTAIRTTIDEDTGYIRVERTGDVYTMFTSVDGVNWSSAGTATSSMEITAAGLFAGSVGTDAALTARVDYVESDADPISVEDDGYEPPATPPEPAPDLFKMDPGTVLAFTEADLTANDYDINRDPLSVVAMTDPANGTITDLGGGNYTYTPDPGFEGTDTFQYSVTDGGFVSTGSVTVLVDLFDAVSDDFSGGALDPAWRFEGIAGEARIGYEGNDAMALIVSPQGVQVSASNVMTTPRIVQDVLNLDFDISAGFLSTPTQQYQEHGLLVIEDEGNWLRFDLAFTGSTRTLIVGTIVDGQTEYPLFRATSATIEDLRIVREGDAFSFQYRGGGSDWIEAFTYERAMSVTEVGVFAGSTSFTGEVPGYIAEVDWFETVQEPITAEDGTYVPVNHAPVAQDVSIGVPETVTFDASDLLRTSYDPDLEDTLSLVSVGTVSEGTLVDNGDGTFTYTPTPGFDGIATLDFTVTDGALQSSATATLDARDPIDIWYGDTQSFGTPGEGQRWINILGAVAPNVVDLGYRLNGGPVRELSIGPDTRRLQEAGDFNIDIDYAELDGSAADDIVTIVATIDTGAVFERDVTVDYVAGDGWDKTYAIDWETVTDIQEVVQVADGTWSWDANGVRPVDLGYDRLLVLGDQGWDNYELNLTITPNDLTNVDPNGRDGGAFAIGMLWDGHTEERFFDWQPATNYEPGAGFFYTGRFKSHSYHSFSEVLGIDGMTVQEDTTYNVTVRVEQGDLYDRVYSMKVWEAGTPEPVDWTLKTYESFSIDEAPATGSIYLNAHYYDVTFGDLSVTEITGDDIIQGDATDELLLAVDPLSASPGQGETDVFVGGGGADEFVLGQDGTVFYDDGVATSDGRADYAFVWDFEAGTDVVRLAGTAADYRLSVDEAGLPAGTAIWHIGAAGESDELIGVLNAVYDLTLDDENFAYDALFV</sequence>
<dbReference type="Gene3D" id="2.60.40.3440">
    <property type="match status" value="3"/>
</dbReference>
<dbReference type="Pfam" id="PF07081">
    <property type="entry name" value="DUF1349"/>
    <property type="match status" value="1"/>
</dbReference>
<dbReference type="InterPro" id="IPR009784">
    <property type="entry name" value="DUF1349"/>
</dbReference>
<keyword evidence="4" id="KW-1185">Reference proteome</keyword>
<dbReference type="RefSeq" id="WP_043843655.1">
    <property type="nucleotide sequence ID" value="NZ_AQQW01000004.1"/>
</dbReference>
<proteinExistence type="predicted"/>
<feature type="domain" description="Cadherin-like" evidence="2">
    <location>
        <begin position="207"/>
        <end position="294"/>
    </location>
</feature>
<feature type="domain" description="Cadherin-like" evidence="2">
    <location>
        <begin position="505"/>
        <end position="594"/>
    </location>
</feature>
<dbReference type="InterPro" id="IPR041690">
    <property type="entry name" value="Cadherin_5"/>
</dbReference>
<dbReference type="eggNOG" id="COG3507">
    <property type="taxonomic scope" value="Bacteria"/>
</dbReference>
<dbReference type="Gene3D" id="2.60.120.200">
    <property type="match status" value="5"/>
</dbReference>
<evidence type="ECO:0000313" key="4">
    <source>
        <dbReference type="Proteomes" id="UP000019063"/>
    </source>
</evidence>
<dbReference type="InterPro" id="IPR051795">
    <property type="entry name" value="Glycosyl_Hydrlase_43"/>
</dbReference>
<dbReference type="EMBL" id="AQQW01000004">
    <property type="protein sequence ID" value="ETW13208.1"/>
    <property type="molecule type" value="Genomic_DNA"/>
</dbReference>
<dbReference type="Pfam" id="PF17892">
    <property type="entry name" value="Cadherin_5"/>
    <property type="match status" value="5"/>
</dbReference>
<accession>W4HLA3</accession>